<gene>
    <name evidence="1" type="ORF">SNE25_09530</name>
</gene>
<sequence length="84" mass="10262">MEQEFIKDVQIFQKAMDYIEAKHYYWFESRYGETINQEHDLLKNHILVDYKELNRVLLEFVPGSELPPNIRAECELAFREIFYD</sequence>
<evidence type="ECO:0000313" key="2">
    <source>
        <dbReference type="Proteomes" id="UP001324380"/>
    </source>
</evidence>
<dbReference type="EMBL" id="CP139558">
    <property type="protein sequence ID" value="WPU95758.1"/>
    <property type="molecule type" value="Genomic_DNA"/>
</dbReference>
<evidence type="ECO:0000313" key="1">
    <source>
        <dbReference type="EMBL" id="WPU95758.1"/>
    </source>
</evidence>
<accession>A0ABZ0TRK4</accession>
<protein>
    <submittedName>
        <fullName evidence="1">Uncharacterized protein</fullName>
    </submittedName>
</protein>
<dbReference type="RefSeq" id="WP_321564864.1">
    <property type="nucleotide sequence ID" value="NZ_CP139558.1"/>
</dbReference>
<organism evidence="1 2">
    <name type="scientific">Mucilaginibacter sabulilitoris</name>
    <dbReference type="NCBI Taxonomy" id="1173583"/>
    <lineage>
        <taxon>Bacteria</taxon>
        <taxon>Pseudomonadati</taxon>
        <taxon>Bacteroidota</taxon>
        <taxon>Sphingobacteriia</taxon>
        <taxon>Sphingobacteriales</taxon>
        <taxon>Sphingobacteriaceae</taxon>
        <taxon>Mucilaginibacter</taxon>
    </lineage>
</organism>
<dbReference type="Proteomes" id="UP001324380">
    <property type="component" value="Chromosome"/>
</dbReference>
<name>A0ABZ0TRK4_9SPHI</name>
<proteinExistence type="predicted"/>
<reference evidence="1 2" key="1">
    <citation type="submission" date="2023-11" db="EMBL/GenBank/DDBJ databases">
        <title>Analysis of the Genomes of Mucilaginibacter gossypii cycad 4 and M. sabulilitoris SNA2: microbes with the potential for plant growth promotion.</title>
        <authorList>
            <person name="Hirsch A.M."/>
            <person name="Humm E."/>
            <person name="Rubbi M."/>
            <person name="Del Vecchio G."/>
            <person name="Ha S.M."/>
            <person name="Pellegrini M."/>
            <person name="Gunsalus R.P."/>
        </authorList>
    </citation>
    <scope>NUCLEOTIDE SEQUENCE [LARGE SCALE GENOMIC DNA]</scope>
    <source>
        <strain evidence="1 2">SNA2</strain>
    </source>
</reference>
<keyword evidence="2" id="KW-1185">Reference proteome</keyword>